<dbReference type="EMBL" id="AP011115">
    <property type="protein sequence ID" value="BAH51952.1"/>
    <property type="molecule type" value="Genomic_DNA"/>
</dbReference>
<protein>
    <submittedName>
        <fullName evidence="1">Uncharacterized protein</fullName>
    </submittedName>
</protein>
<accession>C1B8E9</accession>
<sequence>MNVRRTPQARSESYWEELGTTEARHVGGAERDRLPAAHEHVSLVDHCRTDPRG</sequence>
<dbReference type="HOGENOM" id="CLU_3065640_0_0_11"/>
<organism evidence="1 2">
    <name type="scientific">Rhodococcus opacus (strain B4)</name>
    <dbReference type="NCBI Taxonomy" id="632772"/>
    <lineage>
        <taxon>Bacteria</taxon>
        <taxon>Bacillati</taxon>
        <taxon>Actinomycetota</taxon>
        <taxon>Actinomycetes</taxon>
        <taxon>Mycobacteriales</taxon>
        <taxon>Nocardiaceae</taxon>
        <taxon>Rhodococcus</taxon>
    </lineage>
</organism>
<dbReference type="STRING" id="632772.ROP_37050"/>
<name>C1B8E9_RHOOB</name>
<dbReference type="AlphaFoldDB" id="C1B8E9"/>
<reference evidence="1 2" key="1">
    <citation type="submission" date="2009-03" db="EMBL/GenBank/DDBJ databases">
        <title>Comparison of the complete genome sequences of Rhodococcus erythropolis PR4 and Rhodococcus opacus B4.</title>
        <authorList>
            <person name="Takarada H."/>
            <person name="Sekine M."/>
            <person name="Hosoyama A."/>
            <person name="Yamada R."/>
            <person name="Fujisawa T."/>
            <person name="Omata S."/>
            <person name="Shimizu A."/>
            <person name="Tsukatani N."/>
            <person name="Tanikawa S."/>
            <person name="Fujita N."/>
            <person name="Harayama S."/>
        </authorList>
    </citation>
    <scope>NUCLEOTIDE SEQUENCE [LARGE SCALE GENOMIC DNA]</scope>
    <source>
        <strain evidence="1 2">B4</strain>
    </source>
</reference>
<gene>
    <name evidence="1" type="ordered locus">ROP_37050</name>
</gene>
<evidence type="ECO:0000313" key="2">
    <source>
        <dbReference type="Proteomes" id="UP000002212"/>
    </source>
</evidence>
<dbReference type="KEGG" id="rop:ROP_37050"/>
<evidence type="ECO:0000313" key="1">
    <source>
        <dbReference type="EMBL" id="BAH51952.1"/>
    </source>
</evidence>
<proteinExistence type="predicted"/>
<dbReference type="Proteomes" id="UP000002212">
    <property type="component" value="Chromosome"/>
</dbReference>
<dbReference type="PATRIC" id="fig|632772.20.peg.3892"/>